<keyword evidence="4 7" id="KW-1133">Transmembrane helix</keyword>
<feature type="transmembrane region" description="Helical" evidence="7">
    <location>
        <begin position="348"/>
        <end position="372"/>
    </location>
</feature>
<keyword evidence="3 7" id="KW-0812">Transmembrane</keyword>
<evidence type="ECO:0000259" key="9">
    <source>
        <dbReference type="Pfam" id="PF12704"/>
    </source>
</evidence>
<comment type="similarity">
    <text evidence="6">Belongs to the ABC-4 integral membrane protein family.</text>
</comment>
<feature type="domain" description="MacB-like periplasmic core" evidence="9">
    <location>
        <begin position="22"/>
        <end position="230"/>
    </location>
</feature>
<dbReference type="GO" id="GO:0022857">
    <property type="term" value="F:transmembrane transporter activity"/>
    <property type="evidence" value="ECO:0007669"/>
    <property type="project" value="TreeGrafter"/>
</dbReference>
<feature type="transmembrane region" description="Helical" evidence="7">
    <location>
        <begin position="21"/>
        <end position="41"/>
    </location>
</feature>
<evidence type="ECO:0000313" key="11">
    <source>
        <dbReference type="Proteomes" id="UP000682111"/>
    </source>
</evidence>
<keyword evidence="2" id="KW-1003">Cell membrane</keyword>
<dbReference type="InterPro" id="IPR003838">
    <property type="entry name" value="ABC3_permease_C"/>
</dbReference>
<accession>A0A919WIR6</accession>
<evidence type="ECO:0000259" key="8">
    <source>
        <dbReference type="Pfam" id="PF02687"/>
    </source>
</evidence>
<dbReference type="Pfam" id="PF02687">
    <property type="entry name" value="FtsX"/>
    <property type="match status" value="1"/>
</dbReference>
<dbReference type="PANTHER" id="PTHR30572">
    <property type="entry name" value="MEMBRANE COMPONENT OF TRANSPORTER-RELATED"/>
    <property type="match status" value="1"/>
</dbReference>
<keyword evidence="5 7" id="KW-0472">Membrane</keyword>
<dbReference type="PANTHER" id="PTHR30572:SF4">
    <property type="entry name" value="ABC TRANSPORTER PERMEASE YTRF"/>
    <property type="match status" value="1"/>
</dbReference>
<evidence type="ECO:0000256" key="2">
    <source>
        <dbReference type="ARBA" id="ARBA00022475"/>
    </source>
</evidence>
<comment type="caution">
    <text evidence="10">The sequence shown here is derived from an EMBL/GenBank/DDBJ whole genome shotgun (WGS) entry which is preliminary data.</text>
</comment>
<evidence type="ECO:0000256" key="5">
    <source>
        <dbReference type="ARBA" id="ARBA00023136"/>
    </source>
</evidence>
<feature type="domain" description="ABC3 transporter permease C-terminal" evidence="8">
    <location>
        <begin position="270"/>
        <end position="382"/>
    </location>
</feature>
<evidence type="ECO:0000256" key="1">
    <source>
        <dbReference type="ARBA" id="ARBA00004651"/>
    </source>
</evidence>
<dbReference type="AlphaFoldDB" id="A0A919WIR6"/>
<dbReference type="InterPro" id="IPR025857">
    <property type="entry name" value="MacB_PCD"/>
</dbReference>
<name>A0A919WIR6_9BACI</name>
<dbReference type="EMBL" id="BORC01000003">
    <property type="protein sequence ID" value="GIN62459.1"/>
    <property type="molecule type" value="Genomic_DNA"/>
</dbReference>
<evidence type="ECO:0000256" key="7">
    <source>
        <dbReference type="SAM" id="Phobius"/>
    </source>
</evidence>
<proteinExistence type="inferred from homology"/>
<evidence type="ECO:0000256" key="6">
    <source>
        <dbReference type="ARBA" id="ARBA00038076"/>
    </source>
</evidence>
<reference evidence="10" key="1">
    <citation type="submission" date="2021-03" db="EMBL/GenBank/DDBJ databases">
        <title>Antimicrobial resistance genes in bacteria isolated from Japanese honey, and their potential for conferring macrolide and lincosamide resistance in the American foulbrood pathogen Paenibacillus larvae.</title>
        <authorList>
            <person name="Okamoto M."/>
            <person name="Kumagai M."/>
            <person name="Kanamori H."/>
            <person name="Takamatsu D."/>
        </authorList>
    </citation>
    <scope>NUCLEOTIDE SEQUENCE</scope>
    <source>
        <strain evidence="10">J27TS8</strain>
    </source>
</reference>
<protein>
    <submittedName>
        <fullName evidence="10">Permease</fullName>
    </submittedName>
</protein>
<dbReference type="GO" id="GO:0005886">
    <property type="term" value="C:plasma membrane"/>
    <property type="evidence" value="ECO:0007669"/>
    <property type="project" value="UniProtKB-SubCell"/>
</dbReference>
<dbReference type="Proteomes" id="UP000682111">
    <property type="component" value="Unassembled WGS sequence"/>
</dbReference>
<sequence length="389" mass="41150">MNLLESVKMAIKSIKSNKLRAFLTMLGIIIGISSVITLVAVGQGSSQSVTEEIGSLGTNLLTLSVTDTESVQLNLDQLEHFDDLSGISEVAPISSERVMAKKGDNSIQVSITGTTSPYLSIRDLSLSAGRFISDIENELRQKIVVLGSDTASTLFPNTNPIGENIQINGVSFKVVGVLESVGSSLGTSGDNVIIAPLSTTQRVTKNTTINTLYLSAENEEMINRAKFQVQGVMTTLFPNSSDSYAVSSQDDLMETMSSVTDTMTLMLGGIASISLLVGGIGVMNIMLVSVSERTKEIGIRKAIGANRKSILLQFLIEAVVLSMIGGLIGVVSGLGIAKLIGIFSSLSISFSPSVTILAFVFSFAIGIIFGVFPANKASKLNPIQALRQE</sequence>
<keyword evidence="11" id="KW-1185">Reference proteome</keyword>
<organism evidence="10 11">
    <name type="scientific">Robertmurraya siralis</name>
    <dbReference type="NCBI Taxonomy" id="77777"/>
    <lineage>
        <taxon>Bacteria</taxon>
        <taxon>Bacillati</taxon>
        <taxon>Bacillota</taxon>
        <taxon>Bacilli</taxon>
        <taxon>Bacillales</taxon>
        <taxon>Bacillaceae</taxon>
        <taxon>Robertmurraya</taxon>
    </lineage>
</organism>
<feature type="transmembrane region" description="Helical" evidence="7">
    <location>
        <begin position="265"/>
        <end position="290"/>
    </location>
</feature>
<dbReference type="Pfam" id="PF12704">
    <property type="entry name" value="MacB_PCD"/>
    <property type="match status" value="1"/>
</dbReference>
<gene>
    <name evidence="10" type="ORF">J27TS8_24520</name>
</gene>
<evidence type="ECO:0000256" key="4">
    <source>
        <dbReference type="ARBA" id="ARBA00022989"/>
    </source>
</evidence>
<dbReference type="InterPro" id="IPR050250">
    <property type="entry name" value="Macrolide_Exporter_MacB"/>
</dbReference>
<evidence type="ECO:0000313" key="10">
    <source>
        <dbReference type="EMBL" id="GIN62459.1"/>
    </source>
</evidence>
<feature type="transmembrane region" description="Helical" evidence="7">
    <location>
        <begin position="310"/>
        <end position="336"/>
    </location>
</feature>
<evidence type="ECO:0000256" key="3">
    <source>
        <dbReference type="ARBA" id="ARBA00022692"/>
    </source>
</evidence>
<comment type="subcellular location">
    <subcellularLocation>
        <location evidence="1">Cell membrane</location>
        <topology evidence="1">Multi-pass membrane protein</topology>
    </subcellularLocation>
</comment>